<protein>
    <recommendedName>
        <fullName evidence="1">RNA-dependent RNA polymerase</fullName>
        <ecNumber evidence="1">2.7.7.48</ecNumber>
    </recommendedName>
</protein>
<dbReference type="RefSeq" id="XP_016757210.1">
    <property type="nucleotide sequence ID" value="XM_016907130.1"/>
</dbReference>
<dbReference type="EMBL" id="KB456270">
    <property type="protein sequence ID" value="EMF09089.1"/>
    <property type="molecule type" value="Genomic_DNA"/>
</dbReference>
<dbReference type="Proteomes" id="UP000016931">
    <property type="component" value="Unassembled WGS sequence"/>
</dbReference>
<comment type="catalytic activity">
    <reaction evidence="1">
        <text>RNA(n) + a ribonucleoside 5'-triphosphate = RNA(n+1) + diphosphate</text>
        <dbReference type="Rhea" id="RHEA:21248"/>
        <dbReference type="Rhea" id="RHEA-COMP:14527"/>
        <dbReference type="Rhea" id="RHEA-COMP:17342"/>
        <dbReference type="ChEBI" id="CHEBI:33019"/>
        <dbReference type="ChEBI" id="CHEBI:61557"/>
        <dbReference type="ChEBI" id="CHEBI:140395"/>
        <dbReference type="EC" id="2.7.7.48"/>
    </reaction>
</comment>
<dbReference type="STRING" id="692275.M3AUC5"/>
<dbReference type="InterPro" id="IPR057503">
    <property type="entry name" value="PH_RdRP"/>
</dbReference>
<dbReference type="OrthoDB" id="6513042at2759"/>
<name>M3AUC5_SPHMS</name>
<keyword evidence="1" id="KW-0808">Transferase</keyword>
<evidence type="ECO:0000256" key="1">
    <source>
        <dbReference type="RuleBase" id="RU363098"/>
    </source>
</evidence>
<keyword evidence="1" id="KW-0694">RNA-binding</keyword>
<feature type="domain" description="RdRP-like PH" evidence="4">
    <location>
        <begin position="130"/>
        <end position="313"/>
    </location>
</feature>
<feature type="domain" description="RDRP core" evidence="3">
    <location>
        <begin position="443"/>
        <end position="1042"/>
    </location>
</feature>
<gene>
    <name evidence="5" type="ORF">SEPMUDRAFT_151926</name>
</gene>
<sequence>MNVFVQNLPDNVTYTEVERTFDRPLRQCGVRDFHIEKHRGRGNATITILDVRAGQNFLATYGTIPSYRGGKPGLPLRYNNQQLRIVKDKNEPSDFAVQALAYEQKNEQKKQHHPPPSVTQSQVSQVRNEITCNVLQVGNWEYAKDAPSQIDPKLGFTSYFADYRQGRVIFGRREAKIIFGDVRSIQHRIDIPYHDCRDIILGTSTEPTVSFTLHVAPKLYELDALQERDDLSALLAQMSAASLNRSIPPMSFQHIGKKFRVSSINTRHAQVVGQCFVYRIALLDGSKLSRIRDLVSRSGKCTVLALKTGVTNSKEPMDKSFTRLNHELSDQGRYGSRPFQLLYQVDRLARNGFLPPDKVLALLPMISRIHKAHGLAQTVAGLRLLSRNLPLPGPDTEAQDFSLESLEELLEEYVACYDAFAPDNPYELAKRYSHINLIHRVVVTPTGIRLEGPEPEPTNRVLRLHAQNTDNFVRMVFQDEDGGRVKFDWSSDYQRIYHERFQGILDKGITIAGKSFTFLGFSHSSLRSQSCWFMAPFVKAGSLMFAEKVIKELGNFSGIRTPAKCAARIGQNFTDTNTSVRLQRDQVFELAEVVRNGHDFADGAGTISKGLLEEVWKVYGTKRMLKPTALQIRFQGAKGMVAQDTRLPGKRLMLRNNMRKYLTGADDHMDLEICGAAFRPLPMILNRGFIKILEDLAVPEQSFINLQNKAMERLRMMTQSAINTGTLLDEVHTSKASGLPSLIRYLGQIGLDYHHDDFLYAAVELAVISELRDIKHRGRIPVPKGVTLFGVPDETGYLKEGEIFVITERGPTGGKEILVRDKVIITRSPALHPGDIQLAKAVDVPPGNSNRQLSNVVVFSKWGQRDLPSKLSGGDLDGDLYNVIWDETLIPWMIYAPAQYPRVPPVELPRDVTRKDMSDFFVTFMENDKLGLIANQHLQLADQRPMGTLDPDCIKLAALASTAVDYSKTGIPANMGTAPRPAKFKPDYMAPNPRVVFSQEGLLDLEDEDFAPDEAFDTIDAERRPMRYYESQKVLGILYRSIDERQFLADMQRGHRLAVTAHSRHDLMPELLQYVVHTATVTYGGNLYKHHKEFARQIRNSFEESMTNLMYDCEPTPHKPLSETEVFAGQILGRQNGPDGKMLRELSEVMRGRFEKIVEYCNMRITYGDDQMEEVDDLDDLYGAEYSNREVEALPRAIACLEVAVREPGYKDPWVGELVSFKYIAAAAALKELDRYRVTTYASYAGLPPLASL</sequence>
<dbReference type="AlphaFoldDB" id="M3AUC5"/>
<dbReference type="OMA" id="GIMDETN"/>
<dbReference type="InterPro" id="IPR057596">
    <property type="entry name" value="RDRP_core"/>
</dbReference>
<keyword evidence="6" id="KW-1185">Reference proteome</keyword>
<organism evidence="5 6">
    <name type="scientific">Sphaerulina musiva (strain SO2202)</name>
    <name type="common">Poplar stem canker fungus</name>
    <name type="synonym">Septoria musiva</name>
    <dbReference type="NCBI Taxonomy" id="692275"/>
    <lineage>
        <taxon>Eukaryota</taxon>
        <taxon>Fungi</taxon>
        <taxon>Dikarya</taxon>
        <taxon>Ascomycota</taxon>
        <taxon>Pezizomycotina</taxon>
        <taxon>Dothideomycetes</taxon>
        <taxon>Dothideomycetidae</taxon>
        <taxon>Mycosphaerellales</taxon>
        <taxon>Mycosphaerellaceae</taxon>
        <taxon>Sphaerulina</taxon>
    </lineage>
</organism>
<dbReference type="GO" id="GO:0030422">
    <property type="term" value="P:siRNA processing"/>
    <property type="evidence" value="ECO:0007669"/>
    <property type="project" value="TreeGrafter"/>
</dbReference>
<evidence type="ECO:0000259" key="3">
    <source>
        <dbReference type="Pfam" id="PF05183"/>
    </source>
</evidence>
<dbReference type="Pfam" id="PF25358">
    <property type="entry name" value="PH_fung_RdRP"/>
    <property type="match status" value="1"/>
</dbReference>
<dbReference type="PANTHER" id="PTHR23079">
    <property type="entry name" value="RNA-DEPENDENT RNA POLYMERASE"/>
    <property type="match status" value="1"/>
</dbReference>
<evidence type="ECO:0000259" key="4">
    <source>
        <dbReference type="Pfam" id="PF25358"/>
    </source>
</evidence>
<dbReference type="GO" id="GO:0003968">
    <property type="term" value="F:RNA-directed RNA polymerase activity"/>
    <property type="evidence" value="ECO:0007669"/>
    <property type="project" value="UniProtKB-KW"/>
</dbReference>
<dbReference type="Pfam" id="PF05183">
    <property type="entry name" value="RdRP"/>
    <property type="match status" value="1"/>
</dbReference>
<dbReference type="EC" id="2.7.7.48" evidence="1"/>
<evidence type="ECO:0000313" key="5">
    <source>
        <dbReference type="EMBL" id="EMF09089.1"/>
    </source>
</evidence>
<keyword evidence="1" id="KW-0696">RNA-directed RNA polymerase</keyword>
<dbReference type="HOGENOM" id="CLU_001366_2_0_1"/>
<accession>M3AUC5</accession>
<evidence type="ECO:0000256" key="2">
    <source>
        <dbReference type="SAM" id="MobiDB-lite"/>
    </source>
</evidence>
<dbReference type="PANTHER" id="PTHR23079:SF17">
    <property type="entry name" value="RNA-DEPENDENT RNA POLYMERASE"/>
    <property type="match status" value="1"/>
</dbReference>
<comment type="similarity">
    <text evidence="1">Belongs to the RdRP family.</text>
</comment>
<dbReference type="GO" id="GO:0031380">
    <property type="term" value="C:nuclear RNA-directed RNA polymerase complex"/>
    <property type="evidence" value="ECO:0007669"/>
    <property type="project" value="TreeGrafter"/>
</dbReference>
<feature type="region of interest" description="Disordered" evidence="2">
    <location>
        <begin position="104"/>
        <end position="123"/>
    </location>
</feature>
<proteinExistence type="inferred from homology"/>
<dbReference type="eggNOG" id="KOG0988">
    <property type="taxonomic scope" value="Eukaryota"/>
</dbReference>
<dbReference type="GO" id="GO:0003723">
    <property type="term" value="F:RNA binding"/>
    <property type="evidence" value="ECO:0007669"/>
    <property type="project" value="UniProtKB-KW"/>
</dbReference>
<dbReference type="GeneID" id="27904267"/>
<reference evidence="5 6" key="1">
    <citation type="journal article" date="2012" name="PLoS Pathog.">
        <title>Diverse lifestyles and strategies of plant pathogenesis encoded in the genomes of eighteen Dothideomycetes fungi.</title>
        <authorList>
            <person name="Ohm R.A."/>
            <person name="Feau N."/>
            <person name="Henrissat B."/>
            <person name="Schoch C.L."/>
            <person name="Horwitz B.A."/>
            <person name="Barry K.W."/>
            <person name="Condon B.J."/>
            <person name="Copeland A.C."/>
            <person name="Dhillon B."/>
            <person name="Glaser F."/>
            <person name="Hesse C.N."/>
            <person name="Kosti I."/>
            <person name="LaButti K."/>
            <person name="Lindquist E.A."/>
            <person name="Lucas S."/>
            <person name="Salamov A.A."/>
            <person name="Bradshaw R.E."/>
            <person name="Ciuffetti L."/>
            <person name="Hamelin R.C."/>
            <person name="Kema G.H.J."/>
            <person name="Lawrence C."/>
            <person name="Scott J.A."/>
            <person name="Spatafora J.W."/>
            <person name="Turgeon B.G."/>
            <person name="de Wit P.J.G.M."/>
            <person name="Zhong S."/>
            <person name="Goodwin S.B."/>
            <person name="Grigoriev I.V."/>
        </authorList>
    </citation>
    <scope>NUCLEOTIDE SEQUENCE [LARGE SCALE GENOMIC DNA]</scope>
    <source>
        <strain evidence="5 6">SO2202</strain>
    </source>
</reference>
<keyword evidence="1" id="KW-0548">Nucleotidyltransferase</keyword>
<evidence type="ECO:0000313" key="6">
    <source>
        <dbReference type="Proteomes" id="UP000016931"/>
    </source>
</evidence>
<dbReference type="InterPro" id="IPR007855">
    <property type="entry name" value="RDRP"/>
</dbReference>